<dbReference type="Gene3D" id="3.90.245.10">
    <property type="entry name" value="Ribonucleoside hydrolase-like"/>
    <property type="match status" value="1"/>
</dbReference>
<gene>
    <name evidence="1" type="ORF">OEG84_09670</name>
</gene>
<keyword evidence="2" id="KW-1185">Reference proteome</keyword>
<name>A0ABT3Z866_9HYPH</name>
<dbReference type="RefSeq" id="WP_267653557.1">
    <property type="nucleotide sequence ID" value="NZ_JAOVZR010000001.1"/>
</dbReference>
<proteinExistence type="predicted"/>
<evidence type="ECO:0000313" key="1">
    <source>
        <dbReference type="EMBL" id="MCY0147969.1"/>
    </source>
</evidence>
<sequence length="281" mass="31190">MTDITVKGEIDDSISMYAYRQMELLGCVKIIGVVSIFGNGKSSTAEIHRNLQQRLPALGCAEWLRLRGPDERYTTVLNKRAQTAADAQRLRAIAALIRSTGEPVIIAELGPVTVSARLLAGGYVEQSEIARILSVGERMYNENFTTGRALGHVFAFRDMNVAEDVWAQDYLVHHVPSKLWMVTYRTGIKNREVTERAVADAIPVLAEHARARARTLRMIGFNNIPTWDTWTSSYFLNGGERKLGCHHVRAKLIHTARGRDPMRLVLGRGGAMITACTAATN</sequence>
<reference evidence="1" key="1">
    <citation type="submission" date="2022-10" db="EMBL/GenBank/DDBJ databases">
        <title>Hoeflea sp. G2-23, isolated from marine algae.</title>
        <authorList>
            <person name="Kristyanto S."/>
            <person name="Kim J.M."/>
            <person name="Jeon C.O."/>
        </authorList>
    </citation>
    <scope>NUCLEOTIDE SEQUENCE</scope>
    <source>
        <strain evidence="1">G2-23</strain>
    </source>
</reference>
<comment type="caution">
    <text evidence="1">The sequence shown here is derived from an EMBL/GenBank/DDBJ whole genome shotgun (WGS) entry which is preliminary data.</text>
</comment>
<protein>
    <submittedName>
        <fullName evidence="1">Uncharacterized protein</fullName>
    </submittedName>
</protein>
<evidence type="ECO:0000313" key="2">
    <source>
        <dbReference type="Proteomes" id="UP001073227"/>
    </source>
</evidence>
<accession>A0ABT3Z866</accession>
<dbReference type="SUPFAM" id="SSF53590">
    <property type="entry name" value="Nucleoside hydrolase"/>
    <property type="match status" value="1"/>
</dbReference>
<organism evidence="1 2">
    <name type="scientific">Hoeflea algicola</name>
    <dbReference type="NCBI Taxonomy" id="2983763"/>
    <lineage>
        <taxon>Bacteria</taxon>
        <taxon>Pseudomonadati</taxon>
        <taxon>Pseudomonadota</taxon>
        <taxon>Alphaproteobacteria</taxon>
        <taxon>Hyphomicrobiales</taxon>
        <taxon>Rhizobiaceae</taxon>
        <taxon>Hoeflea</taxon>
    </lineage>
</organism>
<dbReference type="InterPro" id="IPR036452">
    <property type="entry name" value="Ribo_hydro-like"/>
</dbReference>
<dbReference type="EMBL" id="JAOVZR010000001">
    <property type="protein sequence ID" value="MCY0147969.1"/>
    <property type="molecule type" value="Genomic_DNA"/>
</dbReference>
<dbReference type="Proteomes" id="UP001073227">
    <property type="component" value="Unassembled WGS sequence"/>
</dbReference>